<evidence type="ECO:0000313" key="3">
    <source>
        <dbReference type="EMBL" id="QBD80840.1"/>
    </source>
</evidence>
<evidence type="ECO:0000313" key="4">
    <source>
        <dbReference type="Proteomes" id="UP000290365"/>
    </source>
</evidence>
<dbReference type="PANTHER" id="PTHR43798:SF31">
    <property type="entry name" value="AB HYDROLASE SUPERFAMILY PROTEIN YCLE"/>
    <property type="match status" value="1"/>
</dbReference>
<evidence type="ECO:0000259" key="2">
    <source>
        <dbReference type="Pfam" id="PF12697"/>
    </source>
</evidence>
<dbReference type="Proteomes" id="UP000290365">
    <property type="component" value="Chromosome"/>
</dbReference>
<dbReference type="SUPFAM" id="SSF53474">
    <property type="entry name" value="alpha/beta-Hydrolases"/>
    <property type="match status" value="1"/>
</dbReference>
<dbReference type="KEGG" id="kbs:EPA93_34685"/>
<reference evidence="3 4" key="1">
    <citation type="submission" date="2019-01" db="EMBL/GenBank/DDBJ databases">
        <title>Ktedonosporobacter rubrisoli SCAWS-G2.</title>
        <authorList>
            <person name="Huang Y."/>
            <person name="Yan B."/>
        </authorList>
    </citation>
    <scope>NUCLEOTIDE SEQUENCE [LARGE SCALE GENOMIC DNA]</scope>
    <source>
        <strain evidence="3 4">SCAWS-G2</strain>
    </source>
</reference>
<dbReference type="GO" id="GO:0016020">
    <property type="term" value="C:membrane"/>
    <property type="evidence" value="ECO:0007669"/>
    <property type="project" value="TreeGrafter"/>
</dbReference>
<dbReference type="PANTHER" id="PTHR43798">
    <property type="entry name" value="MONOACYLGLYCEROL LIPASE"/>
    <property type="match status" value="1"/>
</dbReference>
<accession>A0A4P6JZJ3</accession>
<organism evidence="3 4">
    <name type="scientific">Ktedonosporobacter rubrisoli</name>
    <dbReference type="NCBI Taxonomy" id="2509675"/>
    <lineage>
        <taxon>Bacteria</taxon>
        <taxon>Bacillati</taxon>
        <taxon>Chloroflexota</taxon>
        <taxon>Ktedonobacteria</taxon>
        <taxon>Ktedonobacterales</taxon>
        <taxon>Ktedonosporobacteraceae</taxon>
        <taxon>Ktedonosporobacter</taxon>
    </lineage>
</organism>
<dbReference type="InterPro" id="IPR029058">
    <property type="entry name" value="AB_hydrolase_fold"/>
</dbReference>
<keyword evidence="1 3" id="KW-0378">Hydrolase</keyword>
<evidence type="ECO:0000256" key="1">
    <source>
        <dbReference type="ARBA" id="ARBA00022801"/>
    </source>
</evidence>
<dbReference type="InterPro" id="IPR000073">
    <property type="entry name" value="AB_hydrolase_1"/>
</dbReference>
<dbReference type="GO" id="GO:0016787">
    <property type="term" value="F:hydrolase activity"/>
    <property type="evidence" value="ECO:0007669"/>
    <property type="project" value="UniProtKB-KW"/>
</dbReference>
<dbReference type="OrthoDB" id="59888at2"/>
<sequence>MSPSHDELIHKNDTPPLGKQYDIGGGRRINLHYAGTGTPAVVIEAGAGGFGFDYYSIFELCAQRTTCVLYDRAGSGWSDPAPGERSVREMMADLHTALDKASVTGPYLLVGHSLGGLLIQAFAQHFPDEVVGLVLIDPSVKGIPLPKDSDEAVVLDMLEKLKNNPALWREWYPTLFAEWEKLPAQVRDPLIARHMDSDHIACGLHDMLSARQIQEDVINGPALPDIPVIVLTGMQIDSVPGRSDEEKQAFNQIKLAAHAAFANSVTQGEHRVLQDAGHLFYTQRPDVVVAAIFDLLDLVARSSRHR</sequence>
<proteinExistence type="predicted"/>
<dbReference type="RefSeq" id="WP_129891902.1">
    <property type="nucleotide sequence ID" value="NZ_CP035758.1"/>
</dbReference>
<keyword evidence="4" id="KW-1185">Reference proteome</keyword>
<dbReference type="Gene3D" id="3.40.50.1820">
    <property type="entry name" value="alpha/beta hydrolase"/>
    <property type="match status" value="1"/>
</dbReference>
<protein>
    <submittedName>
        <fullName evidence="3">Alpha/beta hydrolase</fullName>
    </submittedName>
</protein>
<name>A0A4P6JZJ3_KTERU</name>
<gene>
    <name evidence="3" type="ORF">EPA93_34685</name>
</gene>
<dbReference type="EMBL" id="CP035758">
    <property type="protein sequence ID" value="QBD80840.1"/>
    <property type="molecule type" value="Genomic_DNA"/>
</dbReference>
<dbReference type="InterPro" id="IPR050266">
    <property type="entry name" value="AB_hydrolase_sf"/>
</dbReference>
<dbReference type="AlphaFoldDB" id="A0A4P6JZJ3"/>
<feature type="domain" description="AB hydrolase-1" evidence="2">
    <location>
        <begin position="46"/>
        <end position="291"/>
    </location>
</feature>
<dbReference type="Pfam" id="PF12697">
    <property type="entry name" value="Abhydrolase_6"/>
    <property type="match status" value="1"/>
</dbReference>